<gene>
    <name evidence="1" type="ORF">BSU04_09770</name>
</gene>
<dbReference type="AlphaFoldDB" id="A0A226X6G8"/>
<organism evidence="1 2">
    <name type="scientific">Caballeronia sordidicola</name>
    <name type="common">Burkholderia sordidicola</name>
    <dbReference type="NCBI Taxonomy" id="196367"/>
    <lineage>
        <taxon>Bacteria</taxon>
        <taxon>Pseudomonadati</taxon>
        <taxon>Pseudomonadota</taxon>
        <taxon>Betaproteobacteria</taxon>
        <taxon>Burkholderiales</taxon>
        <taxon>Burkholderiaceae</taxon>
        <taxon>Caballeronia</taxon>
    </lineage>
</organism>
<evidence type="ECO:0000313" key="2">
    <source>
        <dbReference type="Proteomes" id="UP000214720"/>
    </source>
</evidence>
<protein>
    <submittedName>
        <fullName evidence="1">Uncharacterized protein</fullName>
    </submittedName>
</protein>
<name>A0A226X6G8_CABSO</name>
<comment type="caution">
    <text evidence="1">The sequence shown here is derived from an EMBL/GenBank/DDBJ whole genome shotgun (WGS) entry which is preliminary data.</text>
</comment>
<dbReference type="OrthoDB" id="9814331at2"/>
<dbReference type="RefSeq" id="WP_089160329.1">
    <property type="nucleotide sequence ID" value="NZ_MTHB01000049.1"/>
</dbReference>
<accession>A0A226X6G8</accession>
<reference evidence="2" key="1">
    <citation type="submission" date="2017-01" db="EMBL/GenBank/DDBJ databases">
        <title>Genome Analysis of Deinococcus marmoris KOPRI26562.</title>
        <authorList>
            <person name="Kim J.H."/>
            <person name="Oh H.-M."/>
        </authorList>
    </citation>
    <scope>NUCLEOTIDE SEQUENCE [LARGE SCALE GENOMIC DNA]</scope>
    <source>
        <strain evidence="2">PAMC 26633</strain>
    </source>
</reference>
<proteinExistence type="predicted"/>
<dbReference type="Proteomes" id="UP000214720">
    <property type="component" value="Unassembled WGS sequence"/>
</dbReference>
<sequence length="67" mass="7324">MEIDLSSSPSAVNTYVLYGDDAAHKTWGNVTWKRTRRHSYGGVPILEPTLGNPLSAKAPWNPGTVNK</sequence>
<evidence type="ECO:0000313" key="1">
    <source>
        <dbReference type="EMBL" id="OXC78933.1"/>
    </source>
</evidence>
<dbReference type="EMBL" id="MTHB01000049">
    <property type="protein sequence ID" value="OXC78933.1"/>
    <property type="molecule type" value="Genomic_DNA"/>
</dbReference>